<dbReference type="PROSITE" id="PS52050">
    <property type="entry name" value="WYL"/>
    <property type="match status" value="1"/>
</dbReference>
<evidence type="ECO:0000259" key="3">
    <source>
        <dbReference type="Pfam" id="PF25583"/>
    </source>
</evidence>
<evidence type="ECO:0000259" key="1">
    <source>
        <dbReference type="Pfam" id="PF13280"/>
    </source>
</evidence>
<reference evidence="4 5" key="1">
    <citation type="submission" date="2020-07" db="EMBL/GenBank/DDBJ databases">
        <title>Sequencing the genomes of 1000 actinobacteria strains.</title>
        <authorList>
            <person name="Klenk H.-P."/>
        </authorList>
    </citation>
    <scope>NUCLEOTIDE SEQUENCE [LARGE SCALE GENOMIC DNA]</scope>
    <source>
        <strain evidence="4 5">DSM 26341</strain>
    </source>
</reference>
<dbReference type="GO" id="GO:0000502">
    <property type="term" value="C:proteasome complex"/>
    <property type="evidence" value="ECO:0007669"/>
    <property type="project" value="UniProtKB-KW"/>
</dbReference>
<comment type="caution">
    <text evidence="4">The sequence shown here is derived from an EMBL/GenBank/DDBJ whole genome shotgun (WGS) entry which is preliminary data.</text>
</comment>
<evidence type="ECO:0000313" key="5">
    <source>
        <dbReference type="Proteomes" id="UP000539111"/>
    </source>
</evidence>
<dbReference type="PIRSF" id="PIRSF016838">
    <property type="entry name" value="PafC"/>
    <property type="match status" value="1"/>
</dbReference>
<keyword evidence="5" id="KW-1185">Reference proteome</keyword>
<dbReference type="PANTHER" id="PTHR34580:SF1">
    <property type="entry name" value="PROTEIN PAFC"/>
    <property type="match status" value="1"/>
</dbReference>
<dbReference type="InterPro" id="IPR043839">
    <property type="entry name" value="PafC_HTH"/>
</dbReference>
<dbReference type="Pfam" id="PF19187">
    <property type="entry name" value="HTH_PafC"/>
    <property type="match status" value="1"/>
</dbReference>
<feature type="domain" description="WYL" evidence="1">
    <location>
        <begin position="143"/>
        <end position="211"/>
    </location>
</feature>
<proteinExistence type="predicted"/>
<accession>A0A7Z0III8</accession>
<evidence type="ECO:0000259" key="2">
    <source>
        <dbReference type="Pfam" id="PF19187"/>
    </source>
</evidence>
<dbReference type="RefSeq" id="WP_179428760.1">
    <property type="nucleotide sequence ID" value="NZ_JACBZP010000001.1"/>
</dbReference>
<keyword evidence="4" id="KW-0647">Proteasome</keyword>
<name>A0A7Z0III8_9MICO</name>
<dbReference type="InterPro" id="IPR026881">
    <property type="entry name" value="WYL_dom"/>
</dbReference>
<dbReference type="PANTHER" id="PTHR34580">
    <property type="match status" value="1"/>
</dbReference>
<dbReference type="Pfam" id="PF13280">
    <property type="entry name" value="WYL"/>
    <property type="match status" value="1"/>
</dbReference>
<feature type="domain" description="WCX" evidence="3">
    <location>
        <begin position="241"/>
        <end position="313"/>
    </location>
</feature>
<dbReference type="EMBL" id="JACBZP010000001">
    <property type="protein sequence ID" value="NYI68407.1"/>
    <property type="molecule type" value="Genomic_DNA"/>
</dbReference>
<dbReference type="InterPro" id="IPR028349">
    <property type="entry name" value="PafC-like"/>
</dbReference>
<dbReference type="InterPro" id="IPR057727">
    <property type="entry name" value="WCX_dom"/>
</dbReference>
<dbReference type="InterPro" id="IPR051534">
    <property type="entry name" value="CBASS_pafABC_assoc_protein"/>
</dbReference>
<dbReference type="Proteomes" id="UP000539111">
    <property type="component" value="Unassembled WGS sequence"/>
</dbReference>
<organism evidence="4 5">
    <name type="scientific">Spelaeicoccus albus</name>
    <dbReference type="NCBI Taxonomy" id="1280376"/>
    <lineage>
        <taxon>Bacteria</taxon>
        <taxon>Bacillati</taxon>
        <taxon>Actinomycetota</taxon>
        <taxon>Actinomycetes</taxon>
        <taxon>Micrococcales</taxon>
        <taxon>Brevibacteriaceae</taxon>
        <taxon>Spelaeicoccus</taxon>
    </lineage>
</organism>
<gene>
    <name evidence="4" type="ORF">BJY26_002713</name>
</gene>
<sequence length="320" mass="34652">MTLPATDHLSRLLAMVPYLLDHQGIGLSDAAARFDITEDELVDDLQLLFLCGTPGHMPDDLIEADWESGHVYLGNADELSKPVRLSMDEALTLIVGLRMLADVPGLAGKDAVDSALAKLVEATGGLSAARTIGVDAAEAGSADVLATLQRALGATRRVHISYLVPARDEVTERDVDPMTLTSTDGHWYFEGWCHRAADVRLFRTDRITAAELLDIDGTPPERAEPKDLSTGIFVPASTDTAVTMELEPEAGWIAEYYPTDEDVDLGNGRRRIVLRTADTGWLRRLLPRLGGAATVIEPAEIQDGAVEAARSALNRYRELG</sequence>
<dbReference type="AlphaFoldDB" id="A0A7Z0III8"/>
<evidence type="ECO:0000313" key="4">
    <source>
        <dbReference type="EMBL" id="NYI68407.1"/>
    </source>
</evidence>
<protein>
    <submittedName>
        <fullName evidence="4">Proteasome accessory factor C</fullName>
    </submittedName>
</protein>
<dbReference type="Pfam" id="PF25583">
    <property type="entry name" value="WCX"/>
    <property type="match status" value="1"/>
</dbReference>
<feature type="domain" description="PafC HTH" evidence="2">
    <location>
        <begin position="7"/>
        <end position="120"/>
    </location>
</feature>